<accession>A0A6A7BRV0</accession>
<name>A0A6A7BRV0_9PEZI</name>
<organism evidence="1 2">
    <name type="scientific">Piedraia hortae CBS 480.64</name>
    <dbReference type="NCBI Taxonomy" id="1314780"/>
    <lineage>
        <taxon>Eukaryota</taxon>
        <taxon>Fungi</taxon>
        <taxon>Dikarya</taxon>
        <taxon>Ascomycota</taxon>
        <taxon>Pezizomycotina</taxon>
        <taxon>Dothideomycetes</taxon>
        <taxon>Dothideomycetidae</taxon>
        <taxon>Capnodiales</taxon>
        <taxon>Piedraiaceae</taxon>
        <taxon>Piedraia</taxon>
    </lineage>
</organism>
<proteinExistence type="predicted"/>
<protein>
    <submittedName>
        <fullName evidence="1">Uncharacterized protein</fullName>
    </submittedName>
</protein>
<gene>
    <name evidence="1" type="ORF">K470DRAFT_148136</name>
</gene>
<dbReference type="AlphaFoldDB" id="A0A6A7BRV0"/>
<reference evidence="1" key="1">
    <citation type="journal article" date="2020" name="Stud. Mycol.">
        <title>101 Dothideomycetes genomes: a test case for predicting lifestyles and emergence of pathogens.</title>
        <authorList>
            <person name="Haridas S."/>
            <person name="Albert R."/>
            <person name="Binder M."/>
            <person name="Bloem J."/>
            <person name="Labutti K."/>
            <person name="Salamov A."/>
            <person name="Andreopoulos B."/>
            <person name="Baker S."/>
            <person name="Barry K."/>
            <person name="Bills G."/>
            <person name="Bluhm B."/>
            <person name="Cannon C."/>
            <person name="Castanera R."/>
            <person name="Culley D."/>
            <person name="Daum C."/>
            <person name="Ezra D."/>
            <person name="Gonzalez J."/>
            <person name="Henrissat B."/>
            <person name="Kuo A."/>
            <person name="Liang C."/>
            <person name="Lipzen A."/>
            <person name="Lutzoni F."/>
            <person name="Magnuson J."/>
            <person name="Mondo S."/>
            <person name="Nolan M."/>
            <person name="Ohm R."/>
            <person name="Pangilinan J."/>
            <person name="Park H.-J."/>
            <person name="Ramirez L."/>
            <person name="Alfaro M."/>
            <person name="Sun H."/>
            <person name="Tritt A."/>
            <person name="Yoshinaga Y."/>
            <person name="Zwiers L.-H."/>
            <person name="Turgeon B."/>
            <person name="Goodwin S."/>
            <person name="Spatafora J."/>
            <person name="Crous P."/>
            <person name="Grigoriev I."/>
        </authorList>
    </citation>
    <scope>NUCLEOTIDE SEQUENCE</scope>
    <source>
        <strain evidence="1">CBS 480.64</strain>
    </source>
</reference>
<keyword evidence="2" id="KW-1185">Reference proteome</keyword>
<sequence>MCIWMFSIQRLPCMPSVECLQANPSTLSRSLLAALGTQTFRQSTVQKCCTFRALEIEPTGTVVNRSREARGNPSGKIV</sequence>
<dbReference type="EMBL" id="MU006020">
    <property type="protein sequence ID" value="KAF2858016.1"/>
    <property type="molecule type" value="Genomic_DNA"/>
</dbReference>
<evidence type="ECO:0000313" key="2">
    <source>
        <dbReference type="Proteomes" id="UP000799421"/>
    </source>
</evidence>
<evidence type="ECO:0000313" key="1">
    <source>
        <dbReference type="EMBL" id="KAF2858016.1"/>
    </source>
</evidence>
<dbReference type="Proteomes" id="UP000799421">
    <property type="component" value="Unassembled WGS sequence"/>
</dbReference>